<evidence type="ECO:0000313" key="2">
    <source>
        <dbReference type="Proteomes" id="UP000479531"/>
    </source>
</evidence>
<gene>
    <name evidence="1" type="ORF">GCK47_17180</name>
</gene>
<dbReference type="AlphaFoldDB" id="A0A6L6XLE1"/>
<proteinExistence type="predicted"/>
<organism evidence="1 2">
    <name type="scientific">Roseburia intestinalis</name>
    <dbReference type="NCBI Taxonomy" id="166486"/>
    <lineage>
        <taxon>Bacteria</taxon>
        <taxon>Bacillati</taxon>
        <taxon>Bacillota</taxon>
        <taxon>Clostridia</taxon>
        <taxon>Lachnospirales</taxon>
        <taxon>Lachnospiraceae</taxon>
        <taxon>Roseburia</taxon>
    </lineage>
</organism>
<name>A0A6L6XLE1_9FIRM</name>
<reference evidence="1 2" key="1">
    <citation type="submission" date="2019-10" db="EMBL/GenBank/DDBJ databases">
        <title>Roseburia spp. ameliorate alcoholic fatty liver via restoration of gut barrier function.</title>
        <authorList>
            <person name="Seo B."/>
            <person name="Ko G."/>
        </authorList>
    </citation>
    <scope>NUCLEOTIDE SEQUENCE [LARGE SCALE GENOMIC DNA]</scope>
    <source>
        <strain evidence="1 2">SNUG30017</strain>
    </source>
</reference>
<protein>
    <submittedName>
        <fullName evidence="1">Uncharacterized protein</fullName>
    </submittedName>
</protein>
<dbReference type="Proteomes" id="UP000479531">
    <property type="component" value="Unassembled WGS sequence"/>
</dbReference>
<evidence type="ECO:0000313" key="1">
    <source>
        <dbReference type="EMBL" id="MVQ47366.1"/>
    </source>
</evidence>
<accession>A0A6L6XLE1</accession>
<comment type="caution">
    <text evidence="1">The sequence shown here is derived from an EMBL/GenBank/DDBJ whole genome shotgun (WGS) entry which is preliminary data.</text>
</comment>
<dbReference type="RefSeq" id="WP_157351087.1">
    <property type="nucleotide sequence ID" value="NZ_WGGT01000032.1"/>
</dbReference>
<sequence>MAEKSKDEVIKALKICSLGDKKKQYNCSCDECPYQLYAFNESEYKGTNCDEEMMKDALEYLS</sequence>
<dbReference type="EMBL" id="WGGT01000032">
    <property type="protein sequence ID" value="MVQ47366.1"/>
    <property type="molecule type" value="Genomic_DNA"/>
</dbReference>